<dbReference type="RefSeq" id="WP_264789210.1">
    <property type="nucleotide sequence ID" value="NZ_AP026867.1"/>
</dbReference>
<proteinExistence type="predicted"/>
<evidence type="ECO:0000313" key="2">
    <source>
        <dbReference type="Proteomes" id="UP001060919"/>
    </source>
</evidence>
<gene>
    <name evidence="1" type="ORF">AsAng_0047290</name>
</gene>
<dbReference type="AlphaFoldDB" id="A0A915YJ93"/>
<accession>A0A915YJ93</accession>
<dbReference type="Proteomes" id="UP001060919">
    <property type="component" value="Chromosome"/>
</dbReference>
<name>A0A915YJ93_9BACT</name>
<keyword evidence="2" id="KW-1185">Reference proteome</keyword>
<protein>
    <submittedName>
        <fullName evidence="1">Uncharacterized protein</fullName>
    </submittedName>
</protein>
<evidence type="ECO:0000313" key="1">
    <source>
        <dbReference type="EMBL" id="BDS13966.1"/>
    </source>
</evidence>
<dbReference type="PROSITE" id="PS51257">
    <property type="entry name" value="PROKAR_LIPOPROTEIN"/>
    <property type="match status" value="1"/>
</dbReference>
<dbReference type="KEGG" id="aup:AsAng_0047290"/>
<organism evidence="1 2">
    <name type="scientific">Aureispira anguillae</name>
    <dbReference type="NCBI Taxonomy" id="2864201"/>
    <lineage>
        <taxon>Bacteria</taxon>
        <taxon>Pseudomonadati</taxon>
        <taxon>Bacteroidota</taxon>
        <taxon>Saprospiria</taxon>
        <taxon>Saprospirales</taxon>
        <taxon>Saprospiraceae</taxon>
        <taxon>Aureispira</taxon>
    </lineage>
</organism>
<sequence>MKLHLRCILPFLLFLITLLMVGCGKEDVFKNPTAVLFDITMDPSGAGASDNLTLNNGYIILSSFSVIGERDQAENFEFSRSFPNGLKIPFYSQTTFDDLSFELPQGDYSRLVVRFETVRTAANEASLFVEGGYKYRNPNKVPSAVAVHVKWSKIQQFEVDVTTALGNNKLTLSEDKVERPYIVLTPKSWFANVSELMLNNASFIGVGGVQTIIIDENMNHTLFNEVDALVRTNLKCTL</sequence>
<reference evidence="1" key="1">
    <citation type="submission" date="2022-09" db="EMBL/GenBank/DDBJ databases">
        <title>Aureispira anguillicida sp. nov., isolated from Leptocephalus of Japanese eel Anguilla japonica.</title>
        <authorList>
            <person name="Yuasa K."/>
            <person name="Mekata T."/>
            <person name="Ikunari K."/>
        </authorList>
    </citation>
    <scope>NUCLEOTIDE SEQUENCE</scope>
    <source>
        <strain evidence="1">EL160426</strain>
    </source>
</reference>
<dbReference type="EMBL" id="AP026867">
    <property type="protein sequence ID" value="BDS13966.1"/>
    <property type="molecule type" value="Genomic_DNA"/>
</dbReference>